<gene>
    <name evidence="1" type="ORF">NPIL_118881</name>
</gene>
<name>A0A8X6IDA5_NEPPI</name>
<protein>
    <submittedName>
        <fullName evidence="1">Uncharacterized protein</fullName>
    </submittedName>
</protein>
<sequence length="123" mass="14389">MRVYADRDRFSEWRVAERRRDIECRRQRQDGEFSSPRERRAVISGTAAAAIKKTNRDIKVLISLHLFSSVPKGSNRSIDKGDKLRETGDIYIKQLKTFVRNNEVYYCLNGSEVLHNRVARCEN</sequence>
<organism evidence="1 2">
    <name type="scientific">Nephila pilipes</name>
    <name type="common">Giant wood spider</name>
    <name type="synonym">Nephila maculata</name>
    <dbReference type="NCBI Taxonomy" id="299642"/>
    <lineage>
        <taxon>Eukaryota</taxon>
        <taxon>Metazoa</taxon>
        <taxon>Ecdysozoa</taxon>
        <taxon>Arthropoda</taxon>
        <taxon>Chelicerata</taxon>
        <taxon>Arachnida</taxon>
        <taxon>Araneae</taxon>
        <taxon>Araneomorphae</taxon>
        <taxon>Entelegynae</taxon>
        <taxon>Araneoidea</taxon>
        <taxon>Nephilidae</taxon>
        <taxon>Nephila</taxon>
    </lineage>
</organism>
<evidence type="ECO:0000313" key="1">
    <source>
        <dbReference type="EMBL" id="GFS41364.1"/>
    </source>
</evidence>
<keyword evidence="2" id="KW-1185">Reference proteome</keyword>
<reference evidence="1" key="1">
    <citation type="submission" date="2020-08" db="EMBL/GenBank/DDBJ databases">
        <title>Multicomponent nature underlies the extraordinary mechanical properties of spider dragline silk.</title>
        <authorList>
            <person name="Kono N."/>
            <person name="Nakamura H."/>
            <person name="Mori M."/>
            <person name="Yoshida Y."/>
            <person name="Ohtoshi R."/>
            <person name="Malay A.D."/>
            <person name="Moran D.A.P."/>
            <person name="Tomita M."/>
            <person name="Numata K."/>
            <person name="Arakawa K."/>
        </authorList>
    </citation>
    <scope>NUCLEOTIDE SEQUENCE</scope>
</reference>
<dbReference type="EMBL" id="BMAW01089744">
    <property type="protein sequence ID" value="GFS41364.1"/>
    <property type="molecule type" value="Genomic_DNA"/>
</dbReference>
<comment type="caution">
    <text evidence="1">The sequence shown here is derived from an EMBL/GenBank/DDBJ whole genome shotgun (WGS) entry which is preliminary data.</text>
</comment>
<dbReference type="Proteomes" id="UP000887013">
    <property type="component" value="Unassembled WGS sequence"/>
</dbReference>
<proteinExistence type="predicted"/>
<evidence type="ECO:0000313" key="2">
    <source>
        <dbReference type="Proteomes" id="UP000887013"/>
    </source>
</evidence>
<accession>A0A8X6IDA5</accession>
<dbReference type="AlphaFoldDB" id="A0A8X6IDA5"/>